<keyword evidence="1" id="KW-0812">Transmembrane</keyword>
<dbReference type="EMBL" id="BMAO01035287">
    <property type="protein sequence ID" value="GFR02624.1"/>
    <property type="molecule type" value="Genomic_DNA"/>
</dbReference>
<proteinExistence type="predicted"/>
<protein>
    <submittedName>
        <fullName evidence="2">Uncharacterized protein</fullName>
    </submittedName>
</protein>
<keyword evidence="1" id="KW-1133">Transmembrane helix</keyword>
<reference evidence="2" key="1">
    <citation type="submission" date="2020-07" db="EMBL/GenBank/DDBJ databases">
        <title>Multicomponent nature underlies the extraordinary mechanical properties of spider dragline silk.</title>
        <authorList>
            <person name="Kono N."/>
            <person name="Nakamura H."/>
            <person name="Mori M."/>
            <person name="Yoshida Y."/>
            <person name="Ohtoshi R."/>
            <person name="Malay A.D."/>
            <person name="Moran D.A.P."/>
            <person name="Tomita M."/>
            <person name="Numata K."/>
            <person name="Arakawa K."/>
        </authorList>
    </citation>
    <scope>NUCLEOTIDE SEQUENCE</scope>
</reference>
<dbReference type="Proteomes" id="UP000887116">
    <property type="component" value="Unassembled WGS sequence"/>
</dbReference>
<evidence type="ECO:0000256" key="1">
    <source>
        <dbReference type="SAM" id="Phobius"/>
    </source>
</evidence>
<sequence length="111" mass="12972">MCNIIPCSRKTRRWPLGVLYCMININLLHAHVIYVHNMARKSEKVLSRRKFVIKLSEDLLAQRMEKRLNVATLPRSTRAVICELVKLEQDIEPPGQSKTKKKKKNLCFLPM</sequence>
<gene>
    <name evidence="2" type="primary">AVEN_50279_1</name>
    <name evidence="2" type="ORF">TNCT_234551</name>
</gene>
<dbReference type="OrthoDB" id="6770266at2759"/>
<keyword evidence="3" id="KW-1185">Reference proteome</keyword>
<name>A0A8X6GGE9_TRICU</name>
<evidence type="ECO:0000313" key="3">
    <source>
        <dbReference type="Proteomes" id="UP000887116"/>
    </source>
</evidence>
<feature type="transmembrane region" description="Helical" evidence="1">
    <location>
        <begin position="17"/>
        <end position="39"/>
    </location>
</feature>
<dbReference type="AlphaFoldDB" id="A0A8X6GGE9"/>
<organism evidence="2 3">
    <name type="scientific">Trichonephila clavata</name>
    <name type="common">Joro spider</name>
    <name type="synonym">Nephila clavata</name>
    <dbReference type="NCBI Taxonomy" id="2740835"/>
    <lineage>
        <taxon>Eukaryota</taxon>
        <taxon>Metazoa</taxon>
        <taxon>Ecdysozoa</taxon>
        <taxon>Arthropoda</taxon>
        <taxon>Chelicerata</taxon>
        <taxon>Arachnida</taxon>
        <taxon>Araneae</taxon>
        <taxon>Araneomorphae</taxon>
        <taxon>Entelegynae</taxon>
        <taxon>Araneoidea</taxon>
        <taxon>Nephilidae</taxon>
        <taxon>Trichonephila</taxon>
    </lineage>
</organism>
<comment type="caution">
    <text evidence="2">The sequence shown here is derived from an EMBL/GenBank/DDBJ whole genome shotgun (WGS) entry which is preliminary data.</text>
</comment>
<keyword evidence="1" id="KW-0472">Membrane</keyword>
<evidence type="ECO:0000313" key="2">
    <source>
        <dbReference type="EMBL" id="GFR02624.1"/>
    </source>
</evidence>
<accession>A0A8X6GGE9</accession>